<dbReference type="InterPro" id="IPR016032">
    <property type="entry name" value="Sig_transdc_resp-reg_C-effctor"/>
</dbReference>
<dbReference type="InterPro" id="IPR036388">
    <property type="entry name" value="WH-like_DNA-bd_sf"/>
</dbReference>
<sequence length="1115" mass="118884">MVFTPDPRIRVAILGPVLVAGRDGVLVEPSGALGQRLIRSLVLARNHALSTEALIDDLWADEPPSNAKAALHTLVSRLRGAVTDGLLLSTASGYALSTDADETDVGLARALQTQAAALVADPRAALALVDEALALWRGDADDHSPVPRQLRTSLARARIELRSTLGEHEAALADIDALLAIDPLDEHLVLSRMTSLAALDRRNEALRQFADFRELVGEQLGSSPSRALVSLNTALLRADDPDSSNGSDATHTAVSTNSAHSASPAPPAPSAGTPLRRRIGLRLAPNALIGRDADLASVEELLSRSRLVTILGPGGLGKTRLAQELAQRSNAAAVIVVELASVGSDDDVTLALATTLGIRERSAGQRLSDVPMGDLRSRILAQLAEHETLLVIDNCEHVIDGAARWVADILASAATVRAVATSRSPLAIGAEHVYPLGSLASNSTATTTTATPNATATDATDANGPAVQLFIDRATAARPGAALPVDTIARLCTKLDGLPLAIELAAARIRSMSVDEIERRLQNRFTLLTTGDRSAPERHRTLQAVIDWSWNFLSSSEQSALRRLSRFADGFGSDAAEFLVPGQEIVDLLDALTSQSLLGVSEHAETGRLRYRMLETVREFGVIELEKSGETTVVQESMFRWAEAFCLESYPQLDGPDQLARYRLITLEHDNLLAIMRLAVNAGRPDVVVSVFAVLAQFWTMRGNHSEVATFGPLILTATTRYRPDAAHADVAAASLISIATIFSILNDRNAARALSGIRTLVRSGAVLSPRLGAIAGFLLVPGGITGALTQLEAIRRSPDDSVALVGHLVVSQLAENDGDFELANEAGRMAWAIASARGDVWAASMAASMVGQLASQQNLPTESLLWSERAEIGLRALNAEDDLYQLEWMRGANLVSLGRLEEARVVFDGFMNSAVSHSQAGDIRSIGLAGQAELARADGQLDDAAQLYLEAVATFAGSRERGSPWFLLATAALIAAWITDETGDPAQIARHARVLRTRVLALKRARPEMVDKPVLGTAALGYALWVLTLDEHRDVGLELLAVAEGLRSRQDQPVLHLDIHLAAAEEIVGAEALAAARAKVAALSLAERANRAHELFALRLNTESLDSEKHSQLI</sequence>
<reference evidence="5" key="1">
    <citation type="journal article" date="2019" name="Int. J. Syst. Evol. Microbiol.">
        <title>The Global Catalogue of Microorganisms (GCM) 10K type strain sequencing project: providing services to taxonomists for standard genome sequencing and annotation.</title>
        <authorList>
            <consortium name="The Broad Institute Genomics Platform"/>
            <consortium name="The Broad Institute Genome Sequencing Center for Infectious Disease"/>
            <person name="Wu L."/>
            <person name="Ma J."/>
        </authorList>
    </citation>
    <scope>NUCLEOTIDE SEQUENCE [LARGE SCALE GENOMIC DNA]</scope>
    <source>
        <strain evidence="5">JCM 17021</strain>
    </source>
</reference>
<organism evidence="4 5">
    <name type="scientific">Leifsonia kafniensis</name>
    <dbReference type="NCBI Taxonomy" id="475957"/>
    <lineage>
        <taxon>Bacteria</taxon>
        <taxon>Bacillati</taxon>
        <taxon>Actinomycetota</taxon>
        <taxon>Actinomycetes</taxon>
        <taxon>Micrococcales</taxon>
        <taxon>Microbacteriaceae</taxon>
        <taxon>Leifsonia</taxon>
    </lineage>
</organism>
<evidence type="ECO:0000313" key="4">
    <source>
        <dbReference type="EMBL" id="GAA3879786.1"/>
    </source>
</evidence>
<comment type="caution">
    <text evidence="4">The sequence shown here is derived from an EMBL/GenBank/DDBJ whole genome shotgun (WGS) entry which is preliminary data.</text>
</comment>
<dbReference type="SMART" id="SM01043">
    <property type="entry name" value="BTAD"/>
    <property type="match status" value="1"/>
</dbReference>
<dbReference type="Pfam" id="PF13401">
    <property type="entry name" value="AAA_22"/>
    <property type="match status" value="1"/>
</dbReference>
<feature type="domain" description="Bacterial transcriptional activator" evidence="3">
    <location>
        <begin position="98"/>
        <end position="236"/>
    </location>
</feature>
<dbReference type="InterPro" id="IPR003593">
    <property type="entry name" value="AAA+_ATPase"/>
</dbReference>
<dbReference type="RefSeq" id="WP_345066416.1">
    <property type="nucleotide sequence ID" value="NZ_BAABCN010000006.1"/>
</dbReference>
<dbReference type="SMART" id="SM00382">
    <property type="entry name" value="AAA"/>
    <property type="match status" value="1"/>
</dbReference>
<dbReference type="InterPro" id="IPR005158">
    <property type="entry name" value="BTAD"/>
</dbReference>
<feature type="domain" description="AAA+ ATPase" evidence="2">
    <location>
        <begin position="304"/>
        <end position="439"/>
    </location>
</feature>
<evidence type="ECO:0000259" key="2">
    <source>
        <dbReference type="SMART" id="SM00382"/>
    </source>
</evidence>
<dbReference type="PRINTS" id="PR00364">
    <property type="entry name" value="DISEASERSIST"/>
</dbReference>
<dbReference type="Proteomes" id="UP001501803">
    <property type="component" value="Unassembled WGS sequence"/>
</dbReference>
<evidence type="ECO:0000256" key="1">
    <source>
        <dbReference type="SAM" id="MobiDB-lite"/>
    </source>
</evidence>
<dbReference type="SUPFAM" id="SSF46894">
    <property type="entry name" value="C-terminal effector domain of the bipartite response regulators"/>
    <property type="match status" value="1"/>
</dbReference>
<dbReference type="CDD" id="cd15831">
    <property type="entry name" value="BTAD"/>
    <property type="match status" value="1"/>
</dbReference>
<feature type="region of interest" description="Disordered" evidence="1">
    <location>
        <begin position="239"/>
        <end position="274"/>
    </location>
</feature>
<keyword evidence="5" id="KW-1185">Reference proteome</keyword>
<dbReference type="PANTHER" id="PTHR47691">
    <property type="entry name" value="REGULATOR-RELATED"/>
    <property type="match status" value="1"/>
</dbReference>
<dbReference type="Gene3D" id="3.40.50.300">
    <property type="entry name" value="P-loop containing nucleotide triphosphate hydrolases"/>
    <property type="match status" value="1"/>
</dbReference>
<dbReference type="PANTHER" id="PTHR47691:SF3">
    <property type="entry name" value="HTH-TYPE TRANSCRIPTIONAL REGULATOR RV0890C-RELATED"/>
    <property type="match status" value="1"/>
</dbReference>
<gene>
    <name evidence="4" type="ORF">GCM10022381_22560</name>
</gene>
<dbReference type="SUPFAM" id="SSF52540">
    <property type="entry name" value="P-loop containing nucleoside triphosphate hydrolases"/>
    <property type="match status" value="1"/>
</dbReference>
<accession>A0ABP7KJD7</accession>
<evidence type="ECO:0000259" key="3">
    <source>
        <dbReference type="SMART" id="SM01043"/>
    </source>
</evidence>
<dbReference type="Pfam" id="PF03704">
    <property type="entry name" value="BTAD"/>
    <property type="match status" value="1"/>
</dbReference>
<evidence type="ECO:0000313" key="5">
    <source>
        <dbReference type="Proteomes" id="UP001501803"/>
    </source>
</evidence>
<protein>
    <submittedName>
        <fullName evidence="4">BTAD domain-containing putative transcriptional regulator</fullName>
    </submittedName>
</protein>
<dbReference type="SUPFAM" id="SSF48452">
    <property type="entry name" value="TPR-like"/>
    <property type="match status" value="1"/>
</dbReference>
<dbReference type="InterPro" id="IPR049945">
    <property type="entry name" value="AAA_22"/>
</dbReference>
<dbReference type="Gene3D" id="1.25.40.10">
    <property type="entry name" value="Tetratricopeptide repeat domain"/>
    <property type="match status" value="1"/>
</dbReference>
<name>A0ABP7KJD7_9MICO</name>
<dbReference type="InterPro" id="IPR027417">
    <property type="entry name" value="P-loop_NTPase"/>
</dbReference>
<proteinExistence type="predicted"/>
<dbReference type="Gene3D" id="1.10.10.10">
    <property type="entry name" value="Winged helix-like DNA-binding domain superfamily/Winged helix DNA-binding domain"/>
    <property type="match status" value="1"/>
</dbReference>
<feature type="compositionally biased region" description="Polar residues" evidence="1">
    <location>
        <begin position="243"/>
        <end position="257"/>
    </location>
</feature>
<dbReference type="EMBL" id="BAABCN010000006">
    <property type="protein sequence ID" value="GAA3879786.1"/>
    <property type="molecule type" value="Genomic_DNA"/>
</dbReference>
<dbReference type="InterPro" id="IPR011990">
    <property type="entry name" value="TPR-like_helical_dom_sf"/>
</dbReference>